<dbReference type="Proteomes" id="UP000887159">
    <property type="component" value="Unassembled WGS sequence"/>
</dbReference>
<dbReference type="EMBL" id="BMAU01021233">
    <property type="protein sequence ID" value="GFY02529.1"/>
    <property type="molecule type" value="Genomic_DNA"/>
</dbReference>
<keyword evidence="2" id="KW-1133">Transmembrane helix</keyword>
<keyword evidence="2" id="KW-0472">Membrane</keyword>
<keyword evidence="4" id="KW-1185">Reference proteome</keyword>
<protein>
    <submittedName>
        <fullName evidence="3">DDE_Tnp_1_7 domain-containing protein</fullName>
    </submittedName>
</protein>
<evidence type="ECO:0000256" key="2">
    <source>
        <dbReference type="SAM" id="Phobius"/>
    </source>
</evidence>
<accession>A0A8X6VCK9</accession>
<feature type="transmembrane region" description="Helical" evidence="2">
    <location>
        <begin position="89"/>
        <end position="114"/>
    </location>
</feature>
<feature type="compositionally biased region" description="Acidic residues" evidence="1">
    <location>
        <begin position="1"/>
        <end position="11"/>
    </location>
</feature>
<sequence>MSSLSDEDDYQSDNGSKMDGADEDQDVTFDFSARTQWGIHTDKFNTVSFDFQEVGLPSHCKKLQQLHGGVDHLDRTFSFYRMKSQTKKWTVLIILHMIDFTILNIASTLIHGLLKKPSPTPSLAEDENEEPLPKLRLTTCIPHQAARNKEDRHTPSGVTYTLASWEPRALEGPQPDYRQVPTLCKIQLGGPKPDFAGGPKCSPLRHCTRLKWLGTGLIEVGAGIRSARP</sequence>
<reference evidence="3" key="1">
    <citation type="submission" date="2020-08" db="EMBL/GenBank/DDBJ databases">
        <title>Multicomponent nature underlies the extraordinary mechanical properties of spider dragline silk.</title>
        <authorList>
            <person name="Kono N."/>
            <person name="Nakamura H."/>
            <person name="Mori M."/>
            <person name="Yoshida Y."/>
            <person name="Ohtoshi R."/>
            <person name="Malay A.D."/>
            <person name="Moran D.A.P."/>
            <person name="Tomita M."/>
            <person name="Numata K."/>
            <person name="Arakawa K."/>
        </authorList>
    </citation>
    <scope>NUCLEOTIDE SEQUENCE</scope>
</reference>
<name>A0A8X6VCK9_TRICX</name>
<feature type="region of interest" description="Disordered" evidence="1">
    <location>
        <begin position="1"/>
        <end position="23"/>
    </location>
</feature>
<keyword evidence="2" id="KW-0812">Transmembrane</keyword>
<evidence type="ECO:0000313" key="3">
    <source>
        <dbReference type="EMBL" id="GFY02529.1"/>
    </source>
</evidence>
<proteinExistence type="predicted"/>
<evidence type="ECO:0000313" key="4">
    <source>
        <dbReference type="Proteomes" id="UP000887159"/>
    </source>
</evidence>
<evidence type="ECO:0000256" key="1">
    <source>
        <dbReference type="SAM" id="MobiDB-lite"/>
    </source>
</evidence>
<gene>
    <name evidence="3" type="primary">AVEN_181051_1</name>
    <name evidence="3" type="ORF">TNCV_3504091</name>
</gene>
<dbReference type="AlphaFoldDB" id="A0A8X6VCK9"/>
<organism evidence="3 4">
    <name type="scientific">Trichonephila clavipes</name>
    <name type="common">Golden silk orbweaver</name>
    <name type="synonym">Nephila clavipes</name>
    <dbReference type="NCBI Taxonomy" id="2585209"/>
    <lineage>
        <taxon>Eukaryota</taxon>
        <taxon>Metazoa</taxon>
        <taxon>Ecdysozoa</taxon>
        <taxon>Arthropoda</taxon>
        <taxon>Chelicerata</taxon>
        <taxon>Arachnida</taxon>
        <taxon>Araneae</taxon>
        <taxon>Araneomorphae</taxon>
        <taxon>Entelegynae</taxon>
        <taxon>Araneoidea</taxon>
        <taxon>Nephilidae</taxon>
        <taxon>Trichonephila</taxon>
    </lineage>
</organism>
<comment type="caution">
    <text evidence="3">The sequence shown here is derived from an EMBL/GenBank/DDBJ whole genome shotgun (WGS) entry which is preliminary data.</text>
</comment>